<dbReference type="Proteomes" id="UP000049222">
    <property type="component" value="Unassembled WGS sequence"/>
</dbReference>
<evidence type="ECO:0000313" key="1">
    <source>
        <dbReference type="EMBL" id="CTQ49011.1"/>
    </source>
</evidence>
<protein>
    <submittedName>
        <fullName evidence="1">Uncharacterized protein</fullName>
    </submittedName>
</protein>
<organism evidence="1 2">
    <name type="scientific">Jannaschia donghaensis</name>
    <dbReference type="NCBI Taxonomy" id="420998"/>
    <lineage>
        <taxon>Bacteria</taxon>
        <taxon>Pseudomonadati</taxon>
        <taxon>Pseudomonadota</taxon>
        <taxon>Alphaproteobacteria</taxon>
        <taxon>Rhodobacterales</taxon>
        <taxon>Roseobacteraceae</taxon>
        <taxon>Jannaschia</taxon>
    </lineage>
</organism>
<reference evidence="1 2" key="1">
    <citation type="submission" date="2015-07" db="EMBL/GenBank/DDBJ databases">
        <authorList>
            <person name="Noorani M."/>
        </authorList>
    </citation>
    <scope>NUCLEOTIDE SEQUENCE [LARGE SCALE GENOMIC DNA]</scope>
    <source>
        <strain evidence="1 2">CECT 7802</strain>
    </source>
</reference>
<keyword evidence="2" id="KW-1185">Reference proteome</keyword>
<name>A0A0M6YF73_9RHOB</name>
<dbReference type="EMBL" id="CXSU01000011">
    <property type="protein sequence ID" value="CTQ49011.1"/>
    <property type="molecule type" value="Genomic_DNA"/>
</dbReference>
<gene>
    <name evidence="1" type="ORF">JDO7802_01019</name>
</gene>
<accession>A0A0M6YF73</accession>
<sequence length="203" mass="21458">MGPLRGMPCALLAIVGLAGCEPTGGMTRENVSPSVGVAIFEDLCLQDISNAASNRSQIHDLIAQDPRGYALRRSGQITAYAADDLDMDVQFICGPRQNARTPVVSECAVGFDTQNSPAVASVLENSPLFDKSLNLEVTSEGNNTYLSGLTTYAGQPIRVTVTPPGRAVLDRVNESLAATNDFRFTTISVLHGRQTCPSVGSGQ</sequence>
<proteinExistence type="predicted"/>
<dbReference type="AlphaFoldDB" id="A0A0M6YF73"/>
<dbReference type="PROSITE" id="PS51257">
    <property type="entry name" value="PROKAR_LIPOPROTEIN"/>
    <property type="match status" value="1"/>
</dbReference>
<evidence type="ECO:0000313" key="2">
    <source>
        <dbReference type="Proteomes" id="UP000049222"/>
    </source>
</evidence>
<dbReference type="STRING" id="420998.JDO7802_01019"/>